<evidence type="ECO:0000313" key="6">
    <source>
        <dbReference type="Proteomes" id="UP000235145"/>
    </source>
</evidence>
<accession>A0A9R1VY82</accession>
<dbReference type="InterPro" id="IPR023296">
    <property type="entry name" value="Glyco_hydro_beta-prop_sf"/>
</dbReference>
<comment type="similarity">
    <text evidence="1">Belongs to the glycosyl hydrolase 32 family.</text>
</comment>
<dbReference type="EMBL" id="NBSK02000004">
    <property type="protein sequence ID" value="KAJ0214063.1"/>
    <property type="molecule type" value="Genomic_DNA"/>
</dbReference>
<evidence type="ECO:0000256" key="2">
    <source>
        <dbReference type="ARBA" id="ARBA00022801"/>
    </source>
</evidence>
<dbReference type="InterPro" id="IPR050551">
    <property type="entry name" value="Fructan_Metab_Enzymes"/>
</dbReference>
<name>A0A9R1VY82_LACSA</name>
<keyword evidence="6" id="KW-1185">Reference proteome</keyword>
<evidence type="ECO:0000259" key="4">
    <source>
        <dbReference type="Pfam" id="PF00251"/>
    </source>
</evidence>
<dbReference type="Gene3D" id="2.115.10.20">
    <property type="entry name" value="Glycosyl hydrolase domain, family 43"/>
    <property type="match status" value="1"/>
</dbReference>
<comment type="caution">
    <text evidence="5">The sequence shown here is derived from an EMBL/GenBank/DDBJ whole genome shotgun (WGS) entry which is preliminary data.</text>
</comment>
<gene>
    <name evidence="5" type="ORF">LSAT_V11C400170620</name>
</gene>
<reference evidence="5 6" key="1">
    <citation type="journal article" date="2017" name="Nat. Commun.">
        <title>Genome assembly with in vitro proximity ligation data and whole-genome triplication in lettuce.</title>
        <authorList>
            <person name="Reyes-Chin-Wo S."/>
            <person name="Wang Z."/>
            <person name="Yang X."/>
            <person name="Kozik A."/>
            <person name="Arikit S."/>
            <person name="Song C."/>
            <person name="Xia L."/>
            <person name="Froenicke L."/>
            <person name="Lavelle D.O."/>
            <person name="Truco M.J."/>
            <person name="Xia R."/>
            <person name="Zhu S."/>
            <person name="Xu C."/>
            <person name="Xu H."/>
            <person name="Xu X."/>
            <person name="Cox K."/>
            <person name="Korf I."/>
            <person name="Meyers B.C."/>
            <person name="Michelmore R.W."/>
        </authorList>
    </citation>
    <scope>NUCLEOTIDE SEQUENCE [LARGE SCALE GENOMIC DNA]</scope>
    <source>
        <strain evidence="6">cv. Salinas</strain>
        <tissue evidence="5">Seedlings</tissue>
    </source>
</reference>
<dbReference type="InterPro" id="IPR013148">
    <property type="entry name" value="Glyco_hydro_32_N"/>
</dbReference>
<dbReference type="Proteomes" id="UP000235145">
    <property type="component" value="Unassembled WGS sequence"/>
</dbReference>
<feature type="domain" description="Glycosyl hydrolase family 32 N-terminal" evidence="4">
    <location>
        <begin position="1"/>
        <end position="41"/>
    </location>
</feature>
<evidence type="ECO:0000256" key="3">
    <source>
        <dbReference type="ARBA" id="ARBA00023295"/>
    </source>
</evidence>
<dbReference type="PANTHER" id="PTHR31953">
    <property type="entry name" value="BETA-FRUCTOFURANOSIDASE, INSOLUBLE ISOENZYME CWINV1-RELATED"/>
    <property type="match status" value="1"/>
</dbReference>
<dbReference type="SUPFAM" id="SSF75005">
    <property type="entry name" value="Arabinanase/levansucrase/invertase"/>
    <property type="match status" value="1"/>
</dbReference>
<dbReference type="GO" id="GO:0016798">
    <property type="term" value="F:hydrolase activity, acting on glycosyl bonds"/>
    <property type="evidence" value="ECO:0007669"/>
    <property type="project" value="UniProtKB-KW"/>
</dbReference>
<protein>
    <recommendedName>
        <fullName evidence="4">Glycosyl hydrolase family 32 N-terminal domain-containing protein</fullName>
    </recommendedName>
</protein>
<evidence type="ECO:0000313" key="5">
    <source>
        <dbReference type="EMBL" id="KAJ0214063.1"/>
    </source>
</evidence>
<organism evidence="5 6">
    <name type="scientific">Lactuca sativa</name>
    <name type="common">Garden lettuce</name>
    <dbReference type="NCBI Taxonomy" id="4236"/>
    <lineage>
        <taxon>Eukaryota</taxon>
        <taxon>Viridiplantae</taxon>
        <taxon>Streptophyta</taxon>
        <taxon>Embryophyta</taxon>
        <taxon>Tracheophyta</taxon>
        <taxon>Spermatophyta</taxon>
        <taxon>Magnoliopsida</taxon>
        <taxon>eudicotyledons</taxon>
        <taxon>Gunneridae</taxon>
        <taxon>Pentapetalae</taxon>
        <taxon>asterids</taxon>
        <taxon>campanulids</taxon>
        <taxon>Asterales</taxon>
        <taxon>Asteraceae</taxon>
        <taxon>Cichorioideae</taxon>
        <taxon>Cichorieae</taxon>
        <taxon>Lactucinae</taxon>
        <taxon>Lactuca</taxon>
    </lineage>
</organism>
<sequence length="82" mass="9257">MGWVHDTDSEADVIAKGWVGVQSFLRSIWLDKNQKQLLQWPIEEIEMLHENEVIEGGSLHETQGITASQADVKMVTRLGIGR</sequence>
<keyword evidence="3" id="KW-0326">Glycosidase</keyword>
<dbReference type="Pfam" id="PF00251">
    <property type="entry name" value="Glyco_hydro_32N"/>
    <property type="match status" value="1"/>
</dbReference>
<proteinExistence type="inferred from homology"/>
<evidence type="ECO:0000256" key="1">
    <source>
        <dbReference type="ARBA" id="ARBA00009902"/>
    </source>
</evidence>
<keyword evidence="2" id="KW-0378">Hydrolase</keyword>
<dbReference type="AlphaFoldDB" id="A0A9R1VY82"/>